<dbReference type="PANTHER" id="PTHR43649">
    <property type="entry name" value="ARABINOSE-BINDING PROTEIN-RELATED"/>
    <property type="match status" value="1"/>
</dbReference>
<gene>
    <name evidence="3" type="ORF">PCIT_b0187</name>
</gene>
<dbReference type="InterPro" id="IPR050490">
    <property type="entry name" value="Bact_solute-bd_prot1"/>
</dbReference>
<dbReference type="Gene3D" id="3.40.190.10">
    <property type="entry name" value="Periplasmic binding protein-like II"/>
    <property type="match status" value="2"/>
</dbReference>
<evidence type="ECO:0000256" key="2">
    <source>
        <dbReference type="ARBA" id="ARBA00022448"/>
    </source>
</evidence>
<dbReference type="Proteomes" id="UP000016487">
    <property type="component" value="Unassembled WGS sequence"/>
</dbReference>
<dbReference type="EMBL" id="AHBZ03000027">
    <property type="protein sequence ID" value="KAF7764241.1"/>
    <property type="molecule type" value="Genomic_DNA"/>
</dbReference>
<comment type="similarity">
    <text evidence="1">Belongs to the bacterial solute-binding protein 1 family.</text>
</comment>
<evidence type="ECO:0008006" key="5">
    <source>
        <dbReference type="Google" id="ProtNLM"/>
    </source>
</evidence>
<reference evidence="3" key="1">
    <citation type="journal article" date="2012" name="J. Bacteriol.">
        <title>Genome sequences of type strains of seven species of the marine bacterium Pseudoalteromonas.</title>
        <authorList>
            <person name="Xie B.B."/>
            <person name="Shu Y.L."/>
            <person name="Qin Q.L."/>
            <person name="Rong J.C."/>
            <person name="Zhang X.Y."/>
            <person name="Chen X.L."/>
            <person name="Shi M."/>
            <person name="He H.L."/>
            <person name="Zhou B.C."/>
            <person name="Zhang Y.Z."/>
        </authorList>
    </citation>
    <scope>NUCLEOTIDE SEQUENCE</scope>
    <source>
        <strain evidence="3">DSM 8771</strain>
    </source>
</reference>
<proteinExistence type="inferred from homology"/>
<organism evidence="3 4">
    <name type="scientific">Pseudoalteromonas citrea</name>
    <dbReference type="NCBI Taxonomy" id="43655"/>
    <lineage>
        <taxon>Bacteria</taxon>
        <taxon>Pseudomonadati</taxon>
        <taxon>Pseudomonadota</taxon>
        <taxon>Gammaproteobacteria</taxon>
        <taxon>Alteromonadales</taxon>
        <taxon>Pseudoalteromonadaceae</taxon>
        <taxon>Pseudoalteromonas</taxon>
    </lineage>
</organism>
<accession>A0AAD4AE20</accession>
<dbReference type="SUPFAM" id="SSF53850">
    <property type="entry name" value="Periplasmic binding protein-like II"/>
    <property type="match status" value="1"/>
</dbReference>
<dbReference type="PANTHER" id="PTHR43649:SF29">
    <property type="entry name" value="OSMOPROTECTIVE COMPOUNDS-BINDING PROTEIN GGTB"/>
    <property type="match status" value="1"/>
</dbReference>
<dbReference type="RefSeq" id="WP_010362005.1">
    <property type="nucleotide sequence ID" value="NZ_AHBZ03000027.1"/>
</dbReference>
<sequence>MLRHTFIEPNEYQLNNINPSALTAATATNAKIYGVPFAVQLEGLLVNKKLVNKLGLNQRPTSLTQLESYFSQLKRNQITPLHMASDDWYLSQVVIEVLLAGLLPAKKATQLISGESCFTDPDFVNVLDTLSHWHQSGYFNKNAMTEGYQGAGTNVALANSASVFDGGWRTSPNSLFYEIDPNFEFEFWAIPGKSNKFYAFADGTYQVNARGHYSSAAKRVLKFTTTQQFAELFANELNELPAYSKHMNIKSKNLTALAELVSSQGYGVSLFSAASLNTSEPSYQTLTRDAIRLIFSGKTGKQAAQSIQKGLNSWQYVGHKHCA</sequence>
<comment type="caution">
    <text evidence="3">The sequence shown here is derived from an EMBL/GenBank/DDBJ whole genome shotgun (WGS) entry which is preliminary data.</text>
</comment>
<reference evidence="3" key="2">
    <citation type="submission" date="2015-03" db="EMBL/GenBank/DDBJ databases">
        <title>Genome sequence of Pseudoalteromonas citrea.</title>
        <authorList>
            <person name="Xie B.-B."/>
            <person name="Rong J.-C."/>
            <person name="Qin Q.-L."/>
            <person name="Zhang Y.-Z."/>
        </authorList>
    </citation>
    <scope>NUCLEOTIDE SEQUENCE</scope>
    <source>
        <strain evidence="3">DSM 8771</strain>
    </source>
</reference>
<evidence type="ECO:0000313" key="3">
    <source>
        <dbReference type="EMBL" id="KAF7764241.1"/>
    </source>
</evidence>
<name>A0AAD4AE20_9GAMM</name>
<dbReference type="AlphaFoldDB" id="A0AAD4AE20"/>
<protein>
    <recommendedName>
        <fullName evidence="5">Extracellular solute-binding protein</fullName>
    </recommendedName>
</protein>
<keyword evidence="2" id="KW-0813">Transport</keyword>
<evidence type="ECO:0000256" key="1">
    <source>
        <dbReference type="ARBA" id="ARBA00008520"/>
    </source>
</evidence>
<evidence type="ECO:0000313" key="4">
    <source>
        <dbReference type="Proteomes" id="UP000016487"/>
    </source>
</evidence>